<dbReference type="AlphaFoldDB" id="A0A1G7FKG7"/>
<dbReference type="GO" id="GO:0016020">
    <property type="term" value="C:membrane"/>
    <property type="evidence" value="ECO:0007669"/>
    <property type="project" value="UniProtKB-SubCell"/>
</dbReference>
<comment type="subcellular location">
    <subcellularLocation>
        <location evidence="1">Membrane</location>
        <topology evidence="1">Multi-pass membrane protein</topology>
    </subcellularLocation>
</comment>
<gene>
    <name evidence="7" type="ORF">SAMN05421636_107167</name>
</gene>
<keyword evidence="4 5" id="KW-0472">Membrane</keyword>
<keyword evidence="7" id="KW-0436">Ligase</keyword>
<feature type="transmembrane region" description="Helical" evidence="5">
    <location>
        <begin position="333"/>
        <end position="353"/>
    </location>
</feature>
<evidence type="ECO:0000259" key="6">
    <source>
        <dbReference type="Pfam" id="PF04932"/>
    </source>
</evidence>
<keyword evidence="3 5" id="KW-1133">Transmembrane helix</keyword>
<dbReference type="EMBL" id="FNAO01000007">
    <property type="protein sequence ID" value="SDE76427.1"/>
    <property type="molecule type" value="Genomic_DNA"/>
</dbReference>
<feature type="transmembrane region" description="Helical" evidence="5">
    <location>
        <begin position="145"/>
        <end position="166"/>
    </location>
</feature>
<sequence>MKALILLKYLLLFLLFCNFTAFALVYMGPGMGSLVSYSTSLLLLVYYFFSKPWHKPAIPFVIFSVLYFTITSFNYTEIDTTNFFMKESLRFMIAIICGAELMYRCKPKDFFYIFLIGAFSVILNAVVFPEANVMYDLIRGRYSGFYLNPNSAGSACLFGFALSYTIKSKTWRLLGQFAFTLGGIVTLSRTFVIVWLLINVIAIAKDKKNILVPIIGGIVLLGVFTFTDTKIFASDRFDALESIFDEGPVQTKTLEQDSRTSTWAMYYDMIMDKPIFGHGFMKLQRKNGVLPGVHNTYLMVIGESGIIPFLLLIGLYGYLLMASFKLFKTRPELFYIMVIVSLAMLVSHTYFFAYNNVLLSMYVYLELRKIRELEK</sequence>
<feature type="transmembrane region" description="Helical" evidence="5">
    <location>
        <begin position="110"/>
        <end position="133"/>
    </location>
</feature>
<dbReference type="GO" id="GO:0016874">
    <property type="term" value="F:ligase activity"/>
    <property type="evidence" value="ECO:0007669"/>
    <property type="project" value="UniProtKB-KW"/>
</dbReference>
<feature type="transmembrane region" description="Helical" evidence="5">
    <location>
        <begin position="178"/>
        <end position="198"/>
    </location>
</feature>
<evidence type="ECO:0000313" key="7">
    <source>
        <dbReference type="EMBL" id="SDE76427.1"/>
    </source>
</evidence>
<evidence type="ECO:0000313" key="8">
    <source>
        <dbReference type="Proteomes" id="UP000199109"/>
    </source>
</evidence>
<evidence type="ECO:0000256" key="4">
    <source>
        <dbReference type="ARBA" id="ARBA00023136"/>
    </source>
</evidence>
<feature type="transmembrane region" description="Helical" evidence="5">
    <location>
        <begin position="56"/>
        <end position="76"/>
    </location>
</feature>
<evidence type="ECO:0000256" key="2">
    <source>
        <dbReference type="ARBA" id="ARBA00022692"/>
    </source>
</evidence>
<feature type="transmembrane region" description="Helical" evidence="5">
    <location>
        <begin position="297"/>
        <end position="321"/>
    </location>
</feature>
<feature type="transmembrane region" description="Helical" evidence="5">
    <location>
        <begin position="34"/>
        <end position="50"/>
    </location>
</feature>
<dbReference type="Pfam" id="PF04932">
    <property type="entry name" value="Wzy_C"/>
    <property type="match status" value="1"/>
</dbReference>
<dbReference type="Proteomes" id="UP000199109">
    <property type="component" value="Unassembled WGS sequence"/>
</dbReference>
<protein>
    <submittedName>
        <fullName evidence="7">O-Antigen ligase</fullName>
    </submittedName>
</protein>
<feature type="transmembrane region" description="Helical" evidence="5">
    <location>
        <begin position="6"/>
        <end position="27"/>
    </location>
</feature>
<reference evidence="7 8" key="1">
    <citation type="submission" date="2016-10" db="EMBL/GenBank/DDBJ databases">
        <authorList>
            <person name="de Groot N.N."/>
        </authorList>
    </citation>
    <scope>NUCLEOTIDE SEQUENCE [LARGE SCALE GENOMIC DNA]</scope>
    <source>
        <strain evidence="7 8">DSM 23421</strain>
    </source>
</reference>
<evidence type="ECO:0000256" key="5">
    <source>
        <dbReference type="SAM" id="Phobius"/>
    </source>
</evidence>
<dbReference type="PANTHER" id="PTHR37422:SF17">
    <property type="entry name" value="O-ANTIGEN LIGASE"/>
    <property type="match status" value="1"/>
</dbReference>
<dbReference type="STRING" id="641691.SAMN05421636_107167"/>
<evidence type="ECO:0000256" key="3">
    <source>
        <dbReference type="ARBA" id="ARBA00022989"/>
    </source>
</evidence>
<dbReference type="InterPro" id="IPR007016">
    <property type="entry name" value="O-antigen_ligase-rel_domated"/>
</dbReference>
<proteinExistence type="predicted"/>
<evidence type="ECO:0000256" key="1">
    <source>
        <dbReference type="ARBA" id="ARBA00004141"/>
    </source>
</evidence>
<name>A0A1G7FKG7_9FLAO</name>
<accession>A0A1G7FKG7</accession>
<feature type="domain" description="O-antigen ligase-related" evidence="6">
    <location>
        <begin position="179"/>
        <end position="313"/>
    </location>
</feature>
<keyword evidence="2 5" id="KW-0812">Transmembrane</keyword>
<feature type="transmembrane region" description="Helical" evidence="5">
    <location>
        <begin position="210"/>
        <end position="227"/>
    </location>
</feature>
<dbReference type="InterPro" id="IPR051533">
    <property type="entry name" value="WaaL-like"/>
</dbReference>
<dbReference type="OrthoDB" id="695378at2"/>
<organism evidence="7 8">
    <name type="scientific">Pricia antarctica</name>
    <dbReference type="NCBI Taxonomy" id="641691"/>
    <lineage>
        <taxon>Bacteria</taxon>
        <taxon>Pseudomonadati</taxon>
        <taxon>Bacteroidota</taxon>
        <taxon>Flavobacteriia</taxon>
        <taxon>Flavobacteriales</taxon>
        <taxon>Flavobacteriaceae</taxon>
        <taxon>Pricia</taxon>
    </lineage>
</organism>
<keyword evidence="8" id="KW-1185">Reference proteome</keyword>
<dbReference type="PANTHER" id="PTHR37422">
    <property type="entry name" value="TEICHURONIC ACID BIOSYNTHESIS PROTEIN TUAE"/>
    <property type="match status" value="1"/>
</dbReference>